<dbReference type="Proteomes" id="UP001597169">
    <property type="component" value="Unassembled WGS sequence"/>
</dbReference>
<dbReference type="PROSITE" id="PS50931">
    <property type="entry name" value="HTH_LYSR"/>
    <property type="match status" value="1"/>
</dbReference>
<evidence type="ECO:0000313" key="2">
    <source>
        <dbReference type="EMBL" id="MFD1131442.1"/>
    </source>
</evidence>
<keyword evidence="3" id="KW-1185">Reference proteome</keyword>
<protein>
    <submittedName>
        <fullName evidence="2">LysR family transcriptional regulator</fullName>
    </submittedName>
</protein>
<dbReference type="EMBL" id="JBHTKX010000010">
    <property type="protein sequence ID" value="MFD1131442.1"/>
    <property type="molecule type" value="Genomic_DNA"/>
</dbReference>
<proteinExistence type="predicted"/>
<dbReference type="Gene3D" id="1.10.10.10">
    <property type="entry name" value="Winged helix-like DNA-binding domain superfamily/Winged helix DNA-binding domain"/>
    <property type="match status" value="1"/>
</dbReference>
<organism evidence="2 3">
    <name type="scientific">Paenibacillus provencensis</name>
    <dbReference type="NCBI Taxonomy" id="441151"/>
    <lineage>
        <taxon>Bacteria</taxon>
        <taxon>Bacillati</taxon>
        <taxon>Bacillota</taxon>
        <taxon>Bacilli</taxon>
        <taxon>Bacillales</taxon>
        <taxon>Paenibacillaceae</taxon>
        <taxon>Paenibacillus</taxon>
    </lineage>
</organism>
<dbReference type="InterPro" id="IPR036390">
    <property type="entry name" value="WH_DNA-bd_sf"/>
</dbReference>
<dbReference type="RefSeq" id="WP_379294287.1">
    <property type="nucleotide sequence ID" value="NZ_JBHTKX010000010.1"/>
</dbReference>
<comment type="caution">
    <text evidence="2">The sequence shown here is derived from an EMBL/GenBank/DDBJ whole genome shotgun (WGS) entry which is preliminary data.</text>
</comment>
<gene>
    <name evidence="2" type="ORF">ACFQ3J_25320</name>
</gene>
<feature type="domain" description="HTH lysR-type" evidence="1">
    <location>
        <begin position="15"/>
        <end position="46"/>
    </location>
</feature>
<name>A0ABW3Q2L7_9BACL</name>
<accession>A0ABW3Q2L7</accession>
<sequence length="46" mass="5189">MSIWLIVSLEGGYFVELCQLEYFIQICKSGSFTKAKEELGVTQPTT</sequence>
<dbReference type="InterPro" id="IPR000847">
    <property type="entry name" value="LysR_HTH_N"/>
</dbReference>
<evidence type="ECO:0000259" key="1">
    <source>
        <dbReference type="PROSITE" id="PS50931"/>
    </source>
</evidence>
<evidence type="ECO:0000313" key="3">
    <source>
        <dbReference type="Proteomes" id="UP001597169"/>
    </source>
</evidence>
<dbReference type="SUPFAM" id="SSF46785">
    <property type="entry name" value="Winged helix' DNA-binding domain"/>
    <property type="match status" value="1"/>
</dbReference>
<dbReference type="Pfam" id="PF00126">
    <property type="entry name" value="HTH_1"/>
    <property type="match status" value="1"/>
</dbReference>
<reference evidence="3" key="1">
    <citation type="journal article" date="2019" name="Int. J. Syst. Evol. Microbiol.">
        <title>The Global Catalogue of Microorganisms (GCM) 10K type strain sequencing project: providing services to taxonomists for standard genome sequencing and annotation.</title>
        <authorList>
            <consortium name="The Broad Institute Genomics Platform"/>
            <consortium name="The Broad Institute Genome Sequencing Center for Infectious Disease"/>
            <person name="Wu L."/>
            <person name="Ma J."/>
        </authorList>
    </citation>
    <scope>NUCLEOTIDE SEQUENCE [LARGE SCALE GENOMIC DNA]</scope>
    <source>
        <strain evidence="3">CCUG 53519</strain>
    </source>
</reference>
<dbReference type="InterPro" id="IPR036388">
    <property type="entry name" value="WH-like_DNA-bd_sf"/>
</dbReference>